<evidence type="ECO:0000313" key="2">
    <source>
        <dbReference type="Proteomes" id="UP000437748"/>
    </source>
</evidence>
<dbReference type="EMBL" id="WFLM01000003">
    <property type="protein sequence ID" value="KAB8038962.1"/>
    <property type="molecule type" value="Genomic_DNA"/>
</dbReference>
<protein>
    <submittedName>
        <fullName evidence="1">Uncharacterized protein</fullName>
    </submittedName>
</protein>
<accession>A0A6N6VS57</accession>
<name>A0A6N6VS57_9BACT</name>
<reference evidence="1 2" key="1">
    <citation type="submission" date="2019-10" db="EMBL/GenBank/DDBJ databases">
        <title>New species of Slilvanegrellaceae.</title>
        <authorList>
            <person name="Pitt A."/>
            <person name="Hahn M.W."/>
        </authorList>
    </citation>
    <scope>NUCLEOTIDE SEQUENCE [LARGE SCALE GENOMIC DNA]</scope>
    <source>
        <strain evidence="1 2">SP-Ram-0.45-NSY-1</strain>
    </source>
</reference>
<proteinExistence type="predicted"/>
<dbReference type="RefSeq" id="WP_153420359.1">
    <property type="nucleotide sequence ID" value="NZ_WFLM01000003.1"/>
</dbReference>
<sequence length="654" mass="75413">MNRKQFFKLYVLVFIALYSEFNFANREMFVPLPLSGNDISAGKKECPRVGSISGRINIFDTKYFNPDYYKNIVIRVSGINYSDPNSILYEYYPDEEGCFSIKNNFHIGSSILLYIWDTNSKYYYKTINAYVGLKTNYYDISIIPFEDVIYTSDAFDKKINENLDPFNSDNDEIQTEPSTQSLNNAGMCGYAVGMSPGDILGTKILIENSKGKKFKAKYYNNNNLPSSNFSRLSMSGHFCVFNLNSCDENESNCTDNANYKINFNLKNGESKSFDIIIPDRTFSDNSIFDLKAAVYRPLDFYAIKDFNTNEWVKTNYVEVNMTNNLTNNDSIKGLQYFPVGDDIVKINYKTSATESDRYFKLIPTSELFTSDMFKYEYHPGMEFVDKKNIVNVRVFDPNALNLNKEYLAPLYNTNTGSAFISLDLSRYNSQFDSVKLEVRNFYGALVRSSVSRDYYRNEVYDTSISDNDFSTNGLNDLKIINSNQNYLNGFIYNLKPGYYQIFLVDKKSNGKEEILFTNLIQSFPNRTQVITDSLDPSPNKTHGNDKAYVIASNVITNPDSSSLEWSAEIEEKFLKSNLPFDIPLKSNSSEINELRNEKLLINSNIFFKYSTDELCGITRLKPVFLEKNKEYDDLIEEIPKYDFYRNIKLPPYSK</sequence>
<keyword evidence="2" id="KW-1185">Reference proteome</keyword>
<dbReference type="Proteomes" id="UP000437748">
    <property type="component" value="Unassembled WGS sequence"/>
</dbReference>
<evidence type="ECO:0000313" key="1">
    <source>
        <dbReference type="EMBL" id="KAB8038962.1"/>
    </source>
</evidence>
<comment type="caution">
    <text evidence="1">The sequence shown here is derived from an EMBL/GenBank/DDBJ whole genome shotgun (WGS) entry which is preliminary data.</text>
</comment>
<gene>
    <name evidence="1" type="ORF">GCL60_08880</name>
</gene>
<organism evidence="1 2">
    <name type="scientific">Silvanigrella paludirubra</name>
    <dbReference type="NCBI Taxonomy" id="2499159"/>
    <lineage>
        <taxon>Bacteria</taxon>
        <taxon>Pseudomonadati</taxon>
        <taxon>Bdellovibrionota</taxon>
        <taxon>Oligoflexia</taxon>
        <taxon>Silvanigrellales</taxon>
        <taxon>Silvanigrellaceae</taxon>
        <taxon>Silvanigrella</taxon>
    </lineage>
</organism>
<dbReference type="AlphaFoldDB" id="A0A6N6VS57"/>
<dbReference type="OrthoDB" id="5294064at2"/>